<dbReference type="OrthoDB" id="9821825at2"/>
<keyword evidence="2" id="KW-1185">Reference proteome</keyword>
<protein>
    <recommendedName>
        <fullName evidence="3">Carbohydrate binding domain protein</fullName>
    </recommendedName>
</protein>
<organism evidence="1 2">
    <name type="scientific">Bulleidia extructa W1219</name>
    <dbReference type="NCBI Taxonomy" id="679192"/>
    <lineage>
        <taxon>Bacteria</taxon>
        <taxon>Bacillati</taxon>
        <taxon>Bacillota</taxon>
        <taxon>Erysipelotrichia</taxon>
        <taxon>Erysipelotrichales</taxon>
        <taxon>Erysipelotrichaceae</taxon>
        <taxon>Bulleidia</taxon>
    </lineage>
</organism>
<accession>D2MPH3</accession>
<sequence>MKIKNKLIKRDSLSDFKEVLDELKPKTVIETDLGYQYLDRLEISKEEEKYVLKLVLFEATEEQILKTQIEKAKPLVQDTLKKADDDTKQKYSAFYPNYRDDKDGYTYQVGDLRSQYGILYRCKKVHKKDYQALPQLLGEYWELVKNKPDKPKNPNLPKEKPAFYEADKTYAIGDYVLFGDKVYRRINKSGNDGSPFSDPKNWELIGKWEE</sequence>
<gene>
    <name evidence="1" type="ORF">HMPREF9013_1289</name>
</gene>
<evidence type="ECO:0000313" key="1">
    <source>
        <dbReference type="EMBL" id="EFC05585.1"/>
    </source>
</evidence>
<dbReference type="STRING" id="679192.HMPREF9013_1289"/>
<evidence type="ECO:0000313" key="2">
    <source>
        <dbReference type="Proteomes" id="UP000005017"/>
    </source>
</evidence>
<evidence type="ECO:0008006" key="3">
    <source>
        <dbReference type="Google" id="ProtNLM"/>
    </source>
</evidence>
<dbReference type="EMBL" id="ADFR01000009">
    <property type="protein sequence ID" value="EFC05585.1"/>
    <property type="molecule type" value="Genomic_DNA"/>
</dbReference>
<proteinExistence type="predicted"/>
<name>D2MPH3_9FIRM</name>
<dbReference type="AlphaFoldDB" id="D2MPH3"/>
<dbReference type="RefSeq" id="WP_006627286.1">
    <property type="nucleotide sequence ID" value="NZ_ADFR01000009.1"/>
</dbReference>
<comment type="caution">
    <text evidence="1">The sequence shown here is derived from an EMBL/GenBank/DDBJ whole genome shotgun (WGS) entry which is preliminary data.</text>
</comment>
<dbReference type="Proteomes" id="UP000005017">
    <property type="component" value="Unassembled WGS sequence"/>
</dbReference>
<dbReference type="Gene3D" id="2.10.10.90">
    <property type="match status" value="1"/>
</dbReference>
<reference evidence="2" key="1">
    <citation type="submission" date="2009-12" db="EMBL/GenBank/DDBJ databases">
        <title>Sequence of Clostridiales genomosp. BVAB3 str. UPII9-5.</title>
        <authorList>
            <person name="Madupu R."/>
            <person name="Durkin A.S."/>
            <person name="Torralba M."/>
            <person name="Methe B."/>
            <person name="Sutton G.G."/>
            <person name="Strausberg R.L."/>
            <person name="Nelson K.E."/>
        </authorList>
    </citation>
    <scope>NUCLEOTIDE SEQUENCE [LARGE SCALE GENOMIC DNA]</scope>
    <source>
        <strain evidence="2">W1219</strain>
    </source>
</reference>